<dbReference type="CDD" id="cd00383">
    <property type="entry name" value="trans_reg_C"/>
    <property type="match status" value="1"/>
</dbReference>
<dbReference type="OrthoDB" id="8971182at2"/>
<dbReference type="Gene3D" id="3.40.50.300">
    <property type="entry name" value="P-loop containing nucleotide triphosphate hydrolases"/>
    <property type="match status" value="1"/>
</dbReference>
<dbReference type="GO" id="GO:0003677">
    <property type="term" value="F:DNA binding"/>
    <property type="evidence" value="ECO:0007669"/>
    <property type="project" value="UniProtKB-UniRule"/>
</dbReference>
<dbReference type="GO" id="GO:0006355">
    <property type="term" value="P:regulation of DNA-templated transcription"/>
    <property type="evidence" value="ECO:0007669"/>
    <property type="project" value="InterPro"/>
</dbReference>
<dbReference type="PANTHER" id="PTHR47691:SF3">
    <property type="entry name" value="HTH-TYPE TRANSCRIPTIONAL REGULATOR RV0890C-RELATED"/>
    <property type="match status" value="1"/>
</dbReference>
<dbReference type="Pfam" id="PF25872">
    <property type="entry name" value="HTH_77"/>
    <property type="match status" value="1"/>
</dbReference>
<dbReference type="InterPro" id="IPR058852">
    <property type="entry name" value="HTH_77"/>
</dbReference>
<dbReference type="AlphaFoldDB" id="A0A5P2HA16"/>
<dbReference type="InterPro" id="IPR001867">
    <property type="entry name" value="OmpR/PhoB-type_DNA-bd"/>
</dbReference>
<evidence type="ECO:0000313" key="5">
    <source>
        <dbReference type="Proteomes" id="UP000322822"/>
    </source>
</evidence>
<dbReference type="PANTHER" id="PTHR47691">
    <property type="entry name" value="REGULATOR-RELATED"/>
    <property type="match status" value="1"/>
</dbReference>
<evidence type="ECO:0000313" key="4">
    <source>
        <dbReference type="EMBL" id="QET04275.1"/>
    </source>
</evidence>
<keyword evidence="1 2" id="KW-0238">DNA-binding</keyword>
<dbReference type="InterPro" id="IPR016032">
    <property type="entry name" value="Sig_transdc_resp-reg_C-effctor"/>
</dbReference>
<dbReference type="EMBL" id="CP044067">
    <property type="protein sequence ID" value="QET04275.1"/>
    <property type="molecule type" value="Genomic_DNA"/>
</dbReference>
<dbReference type="Gene3D" id="1.10.10.10">
    <property type="entry name" value="Winged helix-like DNA-binding domain superfamily/Winged helix DNA-binding domain"/>
    <property type="match status" value="1"/>
</dbReference>
<dbReference type="SMART" id="SM00862">
    <property type="entry name" value="Trans_reg_C"/>
    <property type="match status" value="1"/>
</dbReference>
<gene>
    <name evidence="4" type="ORF">FOB72_19195</name>
</gene>
<organism evidence="4 5">
    <name type="scientific">Cupriavidus pauculus</name>
    <dbReference type="NCBI Taxonomy" id="82633"/>
    <lineage>
        <taxon>Bacteria</taxon>
        <taxon>Pseudomonadati</taxon>
        <taxon>Pseudomonadota</taxon>
        <taxon>Betaproteobacteria</taxon>
        <taxon>Burkholderiales</taxon>
        <taxon>Burkholderiaceae</taxon>
        <taxon>Cupriavidus</taxon>
    </lineage>
</organism>
<dbReference type="Proteomes" id="UP000322822">
    <property type="component" value="Chromosome 2"/>
</dbReference>
<evidence type="ECO:0000256" key="2">
    <source>
        <dbReference type="PROSITE-ProRule" id="PRU01091"/>
    </source>
</evidence>
<dbReference type="PRINTS" id="PR00364">
    <property type="entry name" value="DISEASERSIST"/>
</dbReference>
<dbReference type="InterPro" id="IPR002182">
    <property type="entry name" value="NB-ARC"/>
</dbReference>
<evidence type="ECO:0000259" key="3">
    <source>
        <dbReference type="PROSITE" id="PS51755"/>
    </source>
</evidence>
<dbReference type="PROSITE" id="PS51755">
    <property type="entry name" value="OMPR_PHOB"/>
    <property type="match status" value="1"/>
</dbReference>
<dbReference type="GO" id="GO:0000160">
    <property type="term" value="P:phosphorelay signal transduction system"/>
    <property type="evidence" value="ECO:0007669"/>
    <property type="project" value="InterPro"/>
</dbReference>
<dbReference type="SUPFAM" id="SSF52540">
    <property type="entry name" value="P-loop containing nucleoside triphosphate hydrolases"/>
    <property type="match status" value="1"/>
</dbReference>
<feature type="domain" description="OmpR/PhoB-type" evidence="3">
    <location>
        <begin position="23"/>
        <end position="121"/>
    </location>
</feature>
<dbReference type="InterPro" id="IPR027417">
    <property type="entry name" value="P-loop_NTPase"/>
</dbReference>
<accession>A0A5P2HA16</accession>
<reference evidence="4 5" key="1">
    <citation type="submission" date="2019-09" db="EMBL/GenBank/DDBJ databases">
        <title>FDA dAtabase for Regulatory Grade micrObial Sequences (FDA-ARGOS): Supporting development and validation of Infectious Disease Dx tests.</title>
        <authorList>
            <person name="Sciortino C."/>
            <person name="Tallon L."/>
            <person name="Sadzewicz L."/>
            <person name="Vavikolanu K."/>
            <person name="Mehta A."/>
            <person name="Aluvathingal J."/>
            <person name="Nadendla S."/>
            <person name="Nandy P."/>
            <person name="Geyer C."/>
            <person name="Yan Y."/>
            <person name="Sichtig H."/>
        </authorList>
    </citation>
    <scope>NUCLEOTIDE SEQUENCE [LARGE SCALE GENOMIC DNA]</scope>
    <source>
        <strain evidence="4 5">FDAARGOS_664</strain>
    </source>
</reference>
<dbReference type="InterPro" id="IPR036388">
    <property type="entry name" value="WH-like_DNA-bd_sf"/>
</dbReference>
<dbReference type="Pfam" id="PF00931">
    <property type="entry name" value="NB-ARC"/>
    <property type="match status" value="1"/>
</dbReference>
<feature type="DNA-binding region" description="OmpR/PhoB-type" evidence="2">
    <location>
        <begin position="23"/>
        <end position="121"/>
    </location>
</feature>
<evidence type="ECO:0000256" key="1">
    <source>
        <dbReference type="ARBA" id="ARBA00023125"/>
    </source>
</evidence>
<protein>
    <recommendedName>
        <fullName evidence="3">OmpR/PhoB-type domain-containing protein</fullName>
    </recommendedName>
</protein>
<proteinExistence type="predicted"/>
<dbReference type="GO" id="GO:0043531">
    <property type="term" value="F:ADP binding"/>
    <property type="evidence" value="ECO:0007669"/>
    <property type="project" value="InterPro"/>
</dbReference>
<sequence length="520" mass="56401">MHSSHEAASPSADSRSRETPIMSDIFVFGPYRLYPQARVLQRDGTDVQLGSRAFDMLVAMVDRAGDVLSHRDLMAIAWPDLVVEDSNVRVQMANLRRKLGCGSEGVRYIASIAGRGYCFVAPLQCFAAEKSLSPLRRVGVPRPLPPPLERALGRGEQIVELSDMIASRGFVTVVGPGGVGKTTLSVLVAHAMHQYADATCFVDLGMVEHGVLVLDHVIAAVGLHVTGGNRLDVNRLDELLAFLAERRMLIVLDNCEHLIESVASLVEQLVAHAPHTRLLVTSREALRVHGESVYLLRPLGSPPHTGRLTARQALAWPAVQLFMERAQEGGHHPPLSNEHAAVVAGICRRLDGNPLAIELVASRVGRYGIQGVADLLGNQLALRWRGRRDAAPRHRTVEAMLDWSCNLLPARDRMVLYRLSVFTGEFSLDAAVAVAADDLCTTAEAAESIGDLIDKSLVAVNTVDGRTRLRLLDTTRTYAAMRLAEATRTNETIAAAQPVLAIAPPLLPGLQRLMASPLPS</sequence>
<name>A0A5P2HA16_9BURK</name>
<dbReference type="Pfam" id="PF00486">
    <property type="entry name" value="Trans_reg_C"/>
    <property type="match status" value="1"/>
</dbReference>
<dbReference type="SUPFAM" id="SSF46894">
    <property type="entry name" value="C-terminal effector domain of the bipartite response regulators"/>
    <property type="match status" value="1"/>
</dbReference>